<dbReference type="Proteomes" id="UP001232148">
    <property type="component" value="Unassembled WGS sequence"/>
</dbReference>
<proteinExistence type="predicted"/>
<reference evidence="1" key="1">
    <citation type="submission" date="2021-06" db="EMBL/GenBank/DDBJ databases">
        <title>Comparative genomics, transcriptomics and evolutionary studies reveal genomic signatures of adaptation to plant cell wall in hemibiotrophic fungi.</title>
        <authorList>
            <consortium name="DOE Joint Genome Institute"/>
            <person name="Baroncelli R."/>
            <person name="Diaz J.F."/>
            <person name="Benocci T."/>
            <person name="Peng M."/>
            <person name="Battaglia E."/>
            <person name="Haridas S."/>
            <person name="Andreopoulos W."/>
            <person name="Labutti K."/>
            <person name="Pangilinan J."/>
            <person name="Floch G.L."/>
            <person name="Makela M.R."/>
            <person name="Henrissat B."/>
            <person name="Grigoriev I.V."/>
            <person name="Crouch J.A."/>
            <person name="De Vries R.P."/>
            <person name="Sukno S.A."/>
            <person name="Thon M.R."/>
        </authorList>
    </citation>
    <scope>NUCLEOTIDE SEQUENCE</scope>
    <source>
        <strain evidence="1">MAFF235873</strain>
    </source>
</reference>
<keyword evidence="2" id="KW-1185">Reference proteome</keyword>
<gene>
    <name evidence="1" type="ORF">LX32DRAFT_278671</name>
</gene>
<name>A0AAD9H494_9PEZI</name>
<protein>
    <submittedName>
        <fullName evidence="1">Uncharacterized protein</fullName>
    </submittedName>
</protein>
<dbReference type="AlphaFoldDB" id="A0AAD9H494"/>
<comment type="caution">
    <text evidence="1">The sequence shown here is derived from an EMBL/GenBank/DDBJ whole genome shotgun (WGS) entry which is preliminary data.</text>
</comment>
<accession>A0AAD9H494</accession>
<organism evidence="1 2">
    <name type="scientific">Colletotrichum zoysiae</name>
    <dbReference type="NCBI Taxonomy" id="1216348"/>
    <lineage>
        <taxon>Eukaryota</taxon>
        <taxon>Fungi</taxon>
        <taxon>Dikarya</taxon>
        <taxon>Ascomycota</taxon>
        <taxon>Pezizomycotina</taxon>
        <taxon>Sordariomycetes</taxon>
        <taxon>Hypocreomycetidae</taxon>
        <taxon>Glomerellales</taxon>
        <taxon>Glomerellaceae</taxon>
        <taxon>Colletotrichum</taxon>
        <taxon>Colletotrichum graminicola species complex</taxon>
    </lineage>
</organism>
<evidence type="ECO:0000313" key="1">
    <source>
        <dbReference type="EMBL" id="KAK2021022.1"/>
    </source>
</evidence>
<dbReference type="EMBL" id="MU843145">
    <property type="protein sequence ID" value="KAK2021022.1"/>
    <property type="molecule type" value="Genomic_DNA"/>
</dbReference>
<evidence type="ECO:0000313" key="2">
    <source>
        <dbReference type="Proteomes" id="UP001232148"/>
    </source>
</evidence>
<sequence>MGRGGSMHPGRLTPPPGSRALEICSTEPYQTNLAATYAVNVYVCIRRRHGEAESSNTDLHLSFTNYAPPPRQAREYFRHGRFLQLTLVSLVETAPRHRGTFGFLFWGFFFVVGEGGGGGQDRFHGYGLLVLAKSLCSRVVQPKELQVRAGRVFSRPIDHHERRGSETAYLDLGSPIQ</sequence>